<evidence type="ECO:0000256" key="1">
    <source>
        <dbReference type="ARBA" id="ARBA00022898"/>
    </source>
</evidence>
<dbReference type="Proteomes" id="UP000722989">
    <property type="component" value="Unassembled WGS sequence"/>
</dbReference>
<dbReference type="RefSeq" id="WP_167928006.1">
    <property type="nucleotide sequence ID" value="NZ_JAATVY010000025.1"/>
</dbReference>
<proteinExistence type="inferred from homology"/>
<dbReference type="Gene3D" id="3.90.1150.10">
    <property type="entry name" value="Aspartate Aminotransferase, domain 1"/>
    <property type="match status" value="1"/>
</dbReference>
<evidence type="ECO:0000313" key="5">
    <source>
        <dbReference type="Proteomes" id="UP000722989"/>
    </source>
</evidence>
<evidence type="ECO:0000256" key="3">
    <source>
        <dbReference type="RuleBase" id="RU004508"/>
    </source>
</evidence>
<organism evidence="4 5">
    <name type="scientific">Planosporangium thailandense</name>
    <dbReference type="NCBI Taxonomy" id="765197"/>
    <lineage>
        <taxon>Bacteria</taxon>
        <taxon>Bacillati</taxon>
        <taxon>Actinomycetota</taxon>
        <taxon>Actinomycetes</taxon>
        <taxon>Micromonosporales</taxon>
        <taxon>Micromonosporaceae</taxon>
        <taxon>Planosporangium</taxon>
    </lineage>
</organism>
<comment type="similarity">
    <text evidence="2 3">Belongs to the DegT/DnrJ/EryC1 family.</text>
</comment>
<dbReference type="InterPro" id="IPR015424">
    <property type="entry name" value="PyrdxlP-dep_Trfase"/>
</dbReference>
<gene>
    <name evidence="4" type="ORF">HC031_25770</name>
</gene>
<accession>A0ABX0Y736</accession>
<reference evidence="4 5" key="1">
    <citation type="submission" date="2020-03" db="EMBL/GenBank/DDBJ databases">
        <title>WGS of the type strain of Planosporangium spp.</title>
        <authorList>
            <person name="Thawai C."/>
        </authorList>
    </citation>
    <scope>NUCLEOTIDE SEQUENCE [LARGE SCALE GENOMIC DNA]</scope>
    <source>
        <strain evidence="4 5">TBRC 5610</strain>
    </source>
</reference>
<dbReference type="PIRSF" id="PIRSF000390">
    <property type="entry name" value="PLP_StrS"/>
    <property type="match status" value="1"/>
</dbReference>
<dbReference type="PANTHER" id="PTHR30244:SF9">
    <property type="entry name" value="PROTEIN RV3402C"/>
    <property type="match status" value="1"/>
</dbReference>
<dbReference type="InterPro" id="IPR015421">
    <property type="entry name" value="PyrdxlP-dep_Trfase_major"/>
</dbReference>
<keyword evidence="5" id="KW-1185">Reference proteome</keyword>
<sequence>MRTYPAILGGEPAFAEQVPVSRPTTPPAEPLLRRVRDVLDSAMLTNGRHVREFEAEVAGFLGVGHAVAVSNCTVGLMLLLRCLGLRGSVVLPSFTFMATAHAVAWNRLGIRFVDVDAATWTVDPDSAAAGAVGAAGDAVAAVLAVHTFGAPCAVPPLSAVAVRHRVPLLFDAAHGFGAKYPDGTAVGTGGTAEVFSLSPTKQLSAGEGGLVTTNDGDLARELRVAREYGNPGDYDSAFVGLNARLPELSALLGRASLAEFPQWLERRRATALRYRANLADVPGVTFQQVPEGALSSAKDLTIRIDESHFGMSRDRLAACLSAERVATRCYFYPPVHRQRAYRQVTPSVSLPETETLAASVLTLPLYSHLSADVVDRICEAIRTIQQAADLIGESAPVGIGAPDPTNL</sequence>
<comment type="caution">
    <text evidence="4">The sequence shown here is derived from an EMBL/GenBank/DDBJ whole genome shotgun (WGS) entry which is preliminary data.</text>
</comment>
<evidence type="ECO:0000256" key="2">
    <source>
        <dbReference type="ARBA" id="ARBA00037999"/>
    </source>
</evidence>
<dbReference type="Pfam" id="PF01041">
    <property type="entry name" value="DegT_DnrJ_EryC1"/>
    <property type="match status" value="1"/>
</dbReference>
<dbReference type="InterPro" id="IPR015422">
    <property type="entry name" value="PyrdxlP-dep_Trfase_small"/>
</dbReference>
<dbReference type="Gene3D" id="3.40.640.10">
    <property type="entry name" value="Type I PLP-dependent aspartate aminotransferase-like (Major domain)"/>
    <property type="match status" value="1"/>
</dbReference>
<keyword evidence="4" id="KW-0808">Transferase</keyword>
<keyword evidence="1 3" id="KW-0663">Pyridoxal phosphate</keyword>
<dbReference type="CDD" id="cd00616">
    <property type="entry name" value="AHBA_syn"/>
    <property type="match status" value="1"/>
</dbReference>
<dbReference type="GO" id="GO:0008483">
    <property type="term" value="F:transaminase activity"/>
    <property type="evidence" value="ECO:0007669"/>
    <property type="project" value="UniProtKB-KW"/>
</dbReference>
<dbReference type="PANTHER" id="PTHR30244">
    <property type="entry name" value="TRANSAMINASE"/>
    <property type="match status" value="1"/>
</dbReference>
<name>A0ABX0Y736_9ACTN</name>
<protein>
    <submittedName>
        <fullName evidence="4">DegT/DnrJ/EryC1/StrS family aminotransferase</fullName>
    </submittedName>
</protein>
<dbReference type="EMBL" id="JAATVY010000025">
    <property type="protein sequence ID" value="NJC73099.1"/>
    <property type="molecule type" value="Genomic_DNA"/>
</dbReference>
<dbReference type="InterPro" id="IPR000653">
    <property type="entry name" value="DegT/StrS_aminotransferase"/>
</dbReference>
<dbReference type="SUPFAM" id="SSF53383">
    <property type="entry name" value="PLP-dependent transferases"/>
    <property type="match status" value="1"/>
</dbReference>
<keyword evidence="4" id="KW-0032">Aminotransferase</keyword>
<evidence type="ECO:0000313" key="4">
    <source>
        <dbReference type="EMBL" id="NJC73099.1"/>
    </source>
</evidence>